<dbReference type="SMART" id="SM00953">
    <property type="entry name" value="RES"/>
    <property type="match status" value="1"/>
</dbReference>
<organism evidence="2 3">
    <name type="scientific">Sphingobium indicum</name>
    <dbReference type="NCBI Taxonomy" id="332055"/>
    <lineage>
        <taxon>Bacteria</taxon>
        <taxon>Pseudomonadati</taxon>
        <taxon>Pseudomonadota</taxon>
        <taxon>Alphaproteobacteria</taxon>
        <taxon>Sphingomonadales</taxon>
        <taxon>Sphingomonadaceae</taxon>
        <taxon>Sphingobium</taxon>
    </lineage>
</organism>
<accession>A0A4Q4J8K3</accession>
<dbReference type="EMBL" id="SEOM01000002">
    <property type="protein sequence ID" value="RYM02582.1"/>
    <property type="molecule type" value="Genomic_DNA"/>
</dbReference>
<name>A0A4Q4J8K3_9SPHN</name>
<evidence type="ECO:0000313" key="3">
    <source>
        <dbReference type="Proteomes" id="UP000292734"/>
    </source>
</evidence>
<dbReference type="InterPro" id="IPR014914">
    <property type="entry name" value="RES_dom"/>
</dbReference>
<reference evidence="2 3" key="1">
    <citation type="submission" date="2019-02" db="EMBL/GenBank/DDBJ databases">
        <authorList>
            <person name="Feng G."/>
        </authorList>
    </citation>
    <scope>NUCLEOTIDE SEQUENCE [LARGE SCALE GENOMIC DNA]</scope>
    <source>
        <strain evidence="2 3">DSM 26779</strain>
    </source>
</reference>
<dbReference type="Proteomes" id="UP000292734">
    <property type="component" value="Unassembled WGS sequence"/>
</dbReference>
<comment type="caution">
    <text evidence="2">The sequence shown here is derived from an EMBL/GenBank/DDBJ whole genome shotgun (WGS) entry which is preliminary data.</text>
</comment>
<feature type="domain" description="RES" evidence="1">
    <location>
        <begin position="37"/>
        <end position="164"/>
    </location>
</feature>
<evidence type="ECO:0000259" key="1">
    <source>
        <dbReference type="SMART" id="SM00953"/>
    </source>
</evidence>
<dbReference type="Pfam" id="PF08808">
    <property type="entry name" value="RES"/>
    <property type="match status" value="1"/>
</dbReference>
<proteinExistence type="predicted"/>
<evidence type="ECO:0000313" key="2">
    <source>
        <dbReference type="EMBL" id="RYM02582.1"/>
    </source>
</evidence>
<gene>
    <name evidence="2" type="ORF">EWH08_10330</name>
</gene>
<protein>
    <submittedName>
        <fullName evidence="2">RES domain-containing protein</fullName>
    </submittedName>
</protein>
<sequence length="181" mass="20463">MDRRRALDDRLLDLVGAIDAQPFSGPMWRVVRTGRDVLDGSRGSGRWNTSEMSVLYGAAKREGAIAEIYFHLSRGQSVFPSRMRHDVFELTIKMQKALILADEGQLKRLGVDDSRYRELLYTRTQEIGAAAAFLGFDGLIVPSARWDCQNIILFLDAINLDEVQKVSVQSVDWNAWKQSNS</sequence>
<dbReference type="AlphaFoldDB" id="A0A4Q4J8K3"/>